<reference evidence="2 3" key="1">
    <citation type="journal article" date="2018" name="Mol. Biol. Evol.">
        <title>Analysis of the draft genome of the red seaweed Gracilariopsis chorda provides insights into genome size evolution in Rhodophyta.</title>
        <authorList>
            <person name="Lee J."/>
            <person name="Yang E.C."/>
            <person name="Graf L."/>
            <person name="Yang J.H."/>
            <person name="Qiu H."/>
            <person name="Zel Zion U."/>
            <person name="Chan C.X."/>
            <person name="Stephens T.G."/>
            <person name="Weber A.P.M."/>
            <person name="Boo G.H."/>
            <person name="Boo S.M."/>
            <person name="Kim K.M."/>
            <person name="Shin Y."/>
            <person name="Jung M."/>
            <person name="Lee S.J."/>
            <person name="Yim H.S."/>
            <person name="Lee J.H."/>
            <person name="Bhattacharya D."/>
            <person name="Yoon H.S."/>
        </authorList>
    </citation>
    <scope>NUCLEOTIDE SEQUENCE [LARGE SCALE GENOMIC DNA]</scope>
    <source>
        <strain evidence="2 3">SKKU-2015</strain>
        <tissue evidence="2">Whole body</tissue>
    </source>
</reference>
<evidence type="ECO:0000256" key="1">
    <source>
        <dbReference type="SAM" id="SignalP"/>
    </source>
</evidence>
<keyword evidence="1" id="KW-0732">Signal</keyword>
<organism evidence="2 3">
    <name type="scientific">Gracilariopsis chorda</name>
    <dbReference type="NCBI Taxonomy" id="448386"/>
    <lineage>
        <taxon>Eukaryota</taxon>
        <taxon>Rhodophyta</taxon>
        <taxon>Florideophyceae</taxon>
        <taxon>Rhodymeniophycidae</taxon>
        <taxon>Gracilariales</taxon>
        <taxon>Gracilariaceae</taxon>
        <taxon>Gracilariopsis</taxon>
    </lineage>
</organism>
<evidence type="ECO:0000313" key="2">
    <source>
        <dbReference type="EMBL" id="PXF42581.1"/>
    </source>
</evidence>
<name>A0A2V3IKJ1_9FLOR</name>
<keyword evidence="3" id="KW-1185">Reference proteome</keyword>
<evidence type="ECO:0000313" key="3">
    <source>
        <dbReference type="Proteomes" id="UP000247409"/>
    </source>
</evidence>
<accession>A0A2V3IKJ1</accession>
<feature type="signal peptide" evidence="1">
    <location>
        <begin position="1"/>
        <end position="21"/>
    </location>
</feature>
<protein>
    <recommendedName>
        <fullName evidence="4">Pherophorin domain-containing protein</fullName>
    </recommendedName>
</protein>
<proteinExistence type="predicted"/>
<sequence length="215" mass="23465">MRAQYLFFAAWCIVLLHLNSAVNISDAAVINISMLTSLGVHAPNRGYYHVYPVKCPSKSSPTSSFAIPLPTETPSTVPYDLQDEFAVSTPEPDVSRTPPLQQFTTGPPLVSVPRGVVRNSFIFRTSEHCGTICRAYVQSALLSNPVTTDCKVNSSSVNIGRVNLGFVRCPGTSGYSTLTGFTISTFVVEKTIRPTLTDLNITLLDVESDRSFRLQ</sequence>
<dbReference type="AlphaFoldDB" id="A0A2V3IKJ1"/>
<gene>
    <name evidence="2" type="ORF">BWQ96_07676</name>
</gene>
<evidence type="ECO:0008006" key="4">
    <source>
        <dbReference type="Google" id="ProtNLM"/>
    </source>
</evidence>
<dbReference type="Proteomes" id="UP000247409">
    <property type="component" value="Unassembled WGS sequence"/>
</dbReference>
<dbReference type="EMBL" id="NBIV01000157">
    <property type="protein sequence ID" value="PXF42581.1"/>
    <property type="molecule type" value="Genomic_DNA"/>
</dbReference>
<feature type="chain" id="PRO_5016117403" description="Pherophorin domain-containing protein" evidence="1">
    <location>
        <begin position="22"/>
        <end position="215"/>
    </location>
</feature>
<comment type="caution">
    <text evidence="2">The sequence shown here is derived from an EMBL/GenBank/DDBJ whole genome shotgun (WGS) entry which is preliminary data.</text>
</comment>